<dbReference type="GO" id="GO:0003677">
    <property type="term" value="F:DNA binding"/>
    <property type="evidence" value="ECO:0007669"/>
    <property type="project" value="InterPro"/>
</dbReference>
<dbReference type="Gene3D" id="3.40.50.300">
    <property type="entry name" value="P-loop containing nucleotide triphosphate hydrolases"/>
    <property type="match status" value="1"/>
</dbReference>
<evidence type="ECO:0000256" key="6">
    <source>
        <dbReference type="SAM" id="MobiDB-lite"/>
    </source>
</evidence>
<dbReference type="AlphaFoldDB" id="A0A367CGK6"/>
<dbReference type="Gene3D" id="1.10.8.60">
    <property type="match status" value="1"/>
</dbReference>
<dbReference type="GO" id="GO:0000731">
    <property type="term" value="P:DNA synthesis involved in DNA repair"/>
    <property type="evidence" value="ECO:0007669"/>
    <property type="project" value="TreeGrafter"/>
</dbReference>
<dbReference type="InterPro" id="IPR051314">
    <property type="entry name" value="AAA_ATPase_RarA/MGS1/WRNIP1"/>
</dbReference>
<dbReference type="FunFam" id="3.40.50.300:FF:000137">
    <property type="entry name" value="Replication-associated recombination protein A"/>
    <property type="match status" value="1"/>
</dbReference>
<comment type="similarity">
    <text evidence="2">Belongs to the AAA ATPase family. RarA/MGS1/WRNIP1 subfamily.</text>
</comment>
<gene>
    <name evidence="8" type="ORF">EA71_01506</name>
</gene>
<dbReference type="PANTHER" id="PTHR13779:SF7">
    <property type="entry name" value="ATPASE WRNIP1"/>
    <property type="match status" value="1"/>
</dbReference>
<evidence type="ECO:0000313" key="9">
    <source>
        <dbReference type="Proteomes" id="UP000252797"/>
    </source>
</evidence>
<dbReference type="CDD" id="cd00009">
    <property type="entry name" value="AAA"/>
    <property type="match status" value="1"/>
</dbReference>
<keyword evidence="3" id="KW-0235">DNA replication</keyword>
<dbReference type="SMART" id="SM00382">
    <property type="entry name" value="AAA"/>
    <property type="match status" value="1"/>
</dbReference>
<dbReference type="PANTHER" id="PTHR13779">
    <property type="entry name" value="WERNER HELICASE-INTERACTING PROTEIN 1 FAMILY MEMBER"/>
    <property type="match status" value="1"/>
</dbReference>
<dbReference type="InterPro" id="IPR008921">
    <property type="entry name" value="DNA_pol3_clamp-load_cplx_C"/>
</dbReference>
<dbReference type="GO" id="GO:0017116">
    <property type="term" value="F:single-stranded DNA helicase activity"/>
    <property type="evidence" value="ECO:0007669"/>
    <property type="project" value="TreeGrafter"/>
</dbReference>
<dbReference type="Gene3D" id="1.20.272.10">
    <property type="match status" value="1"/>
</dbReference>
<dbReference type="CDD" id="cd18139">
    <property type="entry name" value="HLD_clamp_RarA"/>
    <property type="match status" value="1"/>
</dbReference>
<proteinExistence type="inferred from homology"/>
<evidence type="ECO:0000313" key="8">
    <source>
        <dbReference type="EMBL" id="RCA10753.1"/>
    </source>
</evidence>
<dbReference type="RefSeq" id="WP_113845679.1">
    <property type="nucleotide sequence ID" value="NZ_LEPB01000004.1"/>
</dbReference>
<evidence type="ECO:0000256" key="2">
    <source>
        <dbReference type="ARBA" id="ARBA00008959"/>
    </source>
</evidence>
<evidence type="ECO:0000259" key="7">
    <source>
        <dbReference type="SMART" id="SM00382"/>
    </source>
</evidence>
<dbReference type="InterPro" id="IPR003593">
    <property type="entry name" value="AAA+_ATPase"/>
</dbReference>
<feature type="region of interest" description="Disordered" evidence="6">
    <location>
        <begin position="1"/>
        <end position="20"/>
    </location>
</feature>
<dbReference type="InterPro" id="IPR021886">
    <property type="entry name" value="MgsA_C"/>
</dbReference>
<evidence type="ECO:0000256" key="4">
    <source>
        <dbReference type="ARBA" id="ARBA00022741"/>
    </source>
</evidence>
<dbReference type="GO" id="GO:0008047">
    <property type="term" value="F:enzyme activator activity"/>
    <property type="evidence" value="ECO:0007669"/>
    <property type="project" value="TreeGrafter"/>
</dbReference>
<dbReference type="InterPro" id="IPR027417">
    <property type="entry name" value="P-loop_NTPase"/>
</dbReference>
<feature type="domain" description="AAA+ ATPase" evidence="7">
    <location>
        <begin position="50"/>
        <end position="166"/>
    </location>
</feature>
<dbReference type="GO" id="GO:0006261">
    <property type="term" value="P:DNA-templated DNA replication"/>
    <property type="evidence" value="ECO:0007669"/>
    <property type="project" value="TreeGrafter"/>
</dbReference>
<dbReference type="Pfam" id="PF00004">
    <property type="entry name" value="AAA"/>
    <property type="match status" value="1"/>
</dbReference>
<comment type="function">
    <text evidence="1">DNA-dependent ATPase that plays important roles in cellular responses to stalled DNA replication processes.</text>
</comment>
<dbReference type="Proteomes" id="UP000252797">
    <property type="component" value="Unassembled WGS sequence"/>
</dbReference>
<dbReference type="FunFam" id="1.20.272.10:FF:000001">
    <property type="entry name" value="Putative AAA family ATPase"/>
    <property type="match status" value="1"/>
</dbReference>
<dbReference type="GO" id="GO:0016887">
    <property type="term" value="F:ATP hydrolysis activity"/>
    <property type="evidence" value="ECO:0007669"/>
    <property type="project" value="InterPro"/>
</dbReference>
<protein>
    <recommendedName>
        <fullName evidence="7">AAA+ ATPase domain-containing protein</fullName>
    </recommendedName>
</protein>
<evidence type="ECO:0000256" key="5">
    <source>
        <dbReference type="ARBA" id="ARBA00022840"/>
    </source>
</evidence>
<keyword evidence="5" id="KW-0067">ATP-binding</keyword>
<evidence type="ECO:0000256" key="1">
    <source>
        <dbReference type="ARBA" id="ARBA00002393"/>
    </source>
</evidence>
<dbReference type="GO" id="GO:0005524">
    <property type="term" value="F:ATP binding"/>
    <property type="evidence" value="ECO:0007669"/>
    <property type="project" value="UniProtKB-KW"/>
</dbReference>
<dbReference type="SUPFAM" id="SSF52540">
    <property type="entry name" value="P-loop containing nucleoside triphosphate hydrolases"/>
    <property type="match status" value="1"/>
</dbReference>
<dbReference type="Pfam" id="PF16193">
    <property type="entry name" value="AAA_assoc_2"/>
    <property type="match status" value="1"/>
</dbReference>
<dbReference type="EMBL" id="LEPB01000004">
    <property type="protein sequence ID" value="RCA10753.1"/>
    <property type="molecule type" value="Genomic_DNA"/>
</dbReference>
<accession>A0A367CGK6</accession>
<dbReference type="InterPro" id="IPR003959">
    <property type="entry name" value="ATPase_AAA_core"/>
</dbReference>
<dbReference type="InterPro" id="IPR032423">
    <property type="entry name" value="AAA_assoc_2"/>
</dbReference>
<organism evidence="8 9">
    <name type="scientific">Enterococcus durans</name>
    <dbReference type="NCBI Taxonomy" id="53345"/>
    <lineage>
        <taxon>Bacteria</taxon>
        <taxon>Bacillati</taxon>
        <taxon>Bacillota</taxon>
        <taxon>Bacilli</taxon>
        <taxon>Lactobacillales</taxon>
        <taxon>Enterococcaceae</taxon>
        <taxon>Enterococcus</taxon>
    </lineage>
</organism>
<dbReference type="Gene3D" id="1.10.3710.10">
    <property type="entry name" value="DNA polymerase III clamp loader subunits, C-terminal domain"/>
    <property type="match status" value="1"/>
</dbReference>
<keyword evidence="4" id="KW-0547">Nucleotide-binding</keyword>
<reference evidence="8 9" key="1">
    <citation type="submission" date="2015-06" db="EMBL/GenBank/DDBJ databases">
        <title>The Genome Sequence of Enterococcus durans 4EA1.</title>
        <authorList>
            <consortium name="The Broad Institute Genomics Platform"/>
            <consortium name="The Broad Institute Genome Sequencing Center for Infectious Disease"/>
            <person name="Earl A.M."/>
            <person name="Van Tyne D."/>
            <person name="Lebreton F."/>
            <person name="Saavedra J.T."/>
            <person name="Gilmore M.S."/>
            <person name="Manson Mcguire A."/>
            <person name="Clock S."/>
            <person name="Crupain M."/>
            <person name="Rangan U."/>
            <person name="Young S."/>
            <person name="Abouelleil A."/>
            <person name="Cao P."/>
            <person name="Chapman S.B."/>
            <person name="Griggs A."/>
            <person name="Priest M."/>
            <person name="Shea T."/>
            <person name="Wortman J."/>
            <person name="Nusbaum C."/>
            <person name="Birren B."/>
        </authorList>
    </citation>
    <scope>NUCLEOTIDE SEQUENCE [LARGE SCALE GENOMIC DNA]</scope>
    <source>
        <strain evidence="8 9">4EA1</strain>
    </source>
</reference>
<dbReference type="Pfam" id="PF12002">
    <property type="entry name" value="MgsA_C"/>
    <property type="match status" value="1"/>
</dbReference>
<name>A0A367CGK6_9ENTE</name>
<dbReference type="SUPFAM" id="SSF48019">
    <property type="entry name" value="post-AAA+ oligomerization domain-like"/>
    <property type="match status" value="1"/>
</dbReference>
<comment type="caution">
    <text evidence="8">The sequence shown here is derived from an EMBL/GenBank/DDBJ whole genome shotgun (WGS) entry which is preliminary data.</text>
</comment>
<sequence length="444" mass="50162">MPQTSLFDQENERTAPLASRVRPTSLDDFVGQSHLVGEGKFLREMIDNDQVPSMIFWGPPGVGKTTLAEIIAQKTQSTFITFSAVMNGIKEIRKIMDEAEENRQLGERTIVFIDEIHRFNKAQQDAFLPYVEKGSIVLIGATTENPSFEVNSALLSRLRVFILNQLTEKDIVTLLRQVITAPRAFPGLTIQIEDELLKQIAVYSNGDARTALNTLEMLVINSDITDKKTTISGEFLDQLLNKKTAYYDKNGEEHYNIISALHKSMRNSDVDSAIYWLGRMIDGGEDPIYIARRLIRFASEDIGLADNNALNLAVNVFQACRYIGLPECDVHLTQCVIYLSLAPKSNATYKARLAVKEDIKQTISEPVPLHLRNAATKLMKEVGYGKGYKLAHNYEEKLTTMSTRPESIANHKYYKPTEQGNEAKIAKRLDYIEEWKKNHDSEPI</sequence>
<evidence type="ECO:0000256" key="3">
    <source>
        <dbReference type="ARBA" id="ARBA00022705"/>
    </source>
</evidence>